<evidence type="ECO:0000256" key="16">
    <source>
        <dbReference type="ARBA" id="ARBA00023166"/>
    </source>
</evidence>
<keyword evidence="14" id="KW-0446">Lipid-binding</keyword>
<dbReference type="PANTHER" id="PTHR46378:SF1">
    <property type="entry name" value="STEROL REGULATORY ELEMENT-BINDING PROTEIN CLEAVAGE-ACTIVATING PROTEIN"/>
    <property type="match status" value="1"/>
</dbReference>
<evidence type="ECO:0000256" key="15">
    <source>
        <dbReference type="ARBA" id="ARBA00023136"/>
    </source>
</evidence>
<dbReference type="GO" id="GO:0032933">
    <property type="term" value="P:SREBP signaling pathway"/>
    <property type="evidence" value="ECO:0007669"/>
    <property type="project" value="InterPro"/>
</dbReference>
<dbReference type="PROSITE" id="PS50156">
    <property type="entry name" value="SSD"/>
    <property type="match status" value="1"/>
</dbReference>
<dbReference type="GO" id="GO:0008203">
    <property type="term" value="P:cholesterol metabolic process"/>
    <property type="evidence" value="ECO:0007669"/>
    <property type="project" value="UniProtKB-KW"/>
</dbReference>
<evidence type="ECO:0000256" key="7">
    <source>
        <dbReference type="ARBA" id="ARBA00022574"/>
    </source>
</evidence>
<evidence type="ECO:0000256" key="1">
    <source>
        <dbReference type="ARBA" id="ARBA00004477"/>
    </source>
</evidence>
<evidence type="ECO:0000259" key="23">
    <source>
        <dbReference type="PROSITE" id="PS50156"/>
    </source>
</evidence>
<evidence type="ECO:0000256" key="12">
    <source>
        <dbReference type="ARBA" id="ARBA00023034"/>
    </source>
</evidence>
<dbReference type="InterPro" id="IPR000731">
    <property type="entry name" value="SSD"/>
</dbReference>
<dbReference type="PANTHER" id="PTHR46378">
    <property type="entry name" value="STEROL REGULATORY ELEMENT-BINDING PROTEIN CLEAVAGE-ACTIVATING PROTEIN"/>
    <property type="match status" value="1"/>
</dbReference>
<dbReference type="OrthoDB" id="6510177at2759"/>
<feature type="compositionally biased region" description="Basic residues" evidence="21">
    <location>
        <begin position="55"/>
        <end position="69"/>
    </location>
</feature>
<dbReference type="PROSITE" id="PS50082">
    <property type="entry name" value="WD_REPEATS_2"/>
    <property type="match status" value="1"/>
</dbReference>
<evidence type="ECO:0000256" key="3">
    <source>
        <dbReference type="ARBA" id="ARBA00004653"/>
    </source>
</evidence>
<feature type="region of interest" description="Disordered" evidence="21">
    <location>
        <begin position="1480"/>
        <end position="1528"/>
    </location>
</feature>
<evidence type="ECO:0000256" key="20">
    <source>
        <dbReference type="PROSITE-ProRule" id="PRU00221"/>
    </source>
</evidence>
<feature type="transmembrane region" description="Helical" evidence="22">
    <location>
        <begin position="427"/>
        <end position="443"/>
    </location>
</feature>
<evidence type="ECO:0000256" key="22">
    <source>
        <dbReference type="SAM" id="Phobius"/>
    </source>
</evidence>
<evidence type="ECO:0000256" key="17">
    <source>
        <dbReference type="ARBA" id="ARBA00023180"/>
    </source>
</evidence>
<feature type="transmembrane region" description="Helical" evidence="22">
    <location>
        <begin position="642"/>
        <end position="659"/>
    </location>
</feature>
<proteinExistence type="inferred from homology"/>
<keyword evidence="18" id="KW-0753">Steroid metabolism</keyword>
<dbReference type="Pfam" id="PF12349">
    <property type="entry name" value="Sterol-sensing"/>
    <property type="match status" value="1"/>
</dbReference>
<feature type="transmembrane region" description="Helical" evidence="22">
    <location>
        <begin position="455"/>
        <end position="482"/>
    </location>
</feature>
<dbReference type="InterPro" id="IPR015943">
    <property type="entry name" value="WD40/YVTN_repeat-like_dom_sf"/>
</dbReference>
<evidence type="ECO:0000256" key="5">
    <source>
        <dbReference type="ARBA" id="ARBA00019541"/>
    </source>
</evidence>
<keyword evidence="7 20" id="KW-0853">WD repeat</keyword>
<dbReference type="GO" id="GO:0032934">
    <property type="term" value="F:sterol binding"/>
    <property type="evidence" value="ECO:0007669"/>
    <property type="project" value="InterPro"/>
</dbReference>
<feature type="compositionally biased region" description="Pro residues" evidence="21">
    <location>
        <begin position="1"/>
        <end position="12"/>
    </location>
</feature>
<keyword evidence="10" id="KW-0256">Endoplasmic reticulum</keyword>
<dbReference type="InterPro" id="IPR001680">
    <property type="entry name" value="WD40_rpt"/>
</dbReference>
<sequence>MSRPGPSPPPALTPIASTSTAHLGSRTLNSDVRHRYDKQPVTYPPQTAYTPSTTRPKRRKRRDGEKKGRRLLRWRRGIVTEAFRKFGEHCARNQIRTLLIDCLVMTNLFYPSMALYLQKRFPPLHPPSPPSHRLPLQGEAGPSTYRQNQREHPLSLLSTPVLDSFFPYPPPLLPRLTWAGWWGRDTGQDDLDDHGWGLSRALPEGAKEQLSQDEEIRIMRVAWADVEDVLDRDVEAGERPWEERDHILLRLVRDIAEGWEQRHNTSGERCVRHLEAPEGEAVGSTGPCYILSPDHDAPTSNGTQTSLSSLASHTEILPQITANSNNHAWTANVGNFYHSFGLLFHVSQNSTVDFESRWQETMDIVAGRLDGEVFTEARRSNSVDMDQTGQWYLSYTSSSQINDRAVSSGHPYVARHPETLSASPPRIVLILYAILFTTLIAQLSNASKVHSRFGLAFTGVVQLCCSSVMSFSVLALLGWNGWGASMKQSSLPTYVLPFVIVVVGAENMSTLTKAIFSIPFTHSVPVRIGLGLSKVGTTIALTSLTDLLVLGVVWLCVNLQPVREFCLFAAVVIITDWFMLHTFFLTVLSIDAQRLELADVLASNGGPPVSPVHQTSYSDDHAEGKQSGFNWRKLLRARTTKSGSLVLLLMTVGLLYWLTERHRTSLNTTASLYGYTPTSSSSTTTSLLATPTPFITKSTDLFNLNPAERLWRSLNPLGWSYIKVFVPPASILVLPRSGHSMRPADIRKLSLPTSRLLLPRLRPLFYLFKVVILPQAITAGALYALLLYLLKDADLLDAQRDRLGRVDDEQQQGNETDSSPNGYLKNPLLEKVKVNMLPCSHESDIDLISTSPDGLIALTVGIDNTICLWRFSESSDGSGTREMLSSKSLDPEDPIVACTISDDGRYVGICTINGLIQTWEIPNEGQIIPLDARRIDNPFMGRSRIASMAFEDPPTHERKEDPFTIAPTRLSSKASITGPTILAALSNGTVLSLGADSSPIPIIQPDQPDLPARTNFVRIEGTLNILMLSPRIVQVYRNTSSGWFPILISENREDRMTAVSLPDPGLPGLWAVGHQSGCIEIIDEIIGQLVSISPSSPGESIRKIRLVKPLSMRCVGCNTITTDGYLVISSSNTQICVDRVSPRILNNPFCRCSASTSSRARSSLDESTRPSPTRFKNGSGDQGLVVPPLWIQKRYSPGNTSPRKPPSLLSLPYNGDFPLSSHGGARRLSNLHKPDDTVNGLTSPMDRNSSSVSGGGSNGVSPAGEFEIQSLGSIIITDTIGEGEGVGGGDNWEIVNNRLVGMKKIKFGLIDDSQFSVFSLDLKNELWNGSCLVVHSTAFEELIEKSRIAYMTSSELLGMEMGMRERRMERINSLNGRASFSFSSPSFETYTDLENGSKTRTGPGRKSLSVPTFDKLGYVQINQFGILQNPGAGGGGAIIGGFGNRLGIIYLNDMDRPDGKESRNIGVSSTRKEITTIGFGLSTPTSTTQARRSISSTFPLNPPPPPLSNHNTTPTPNTRVITGTATGTGIGYKKVE</sequence>
<dbReference type="GO" id="GO:0012507">
    <property type="term" value="C:ER to Golgi transport vesicle membrane"/>
    <property type="evidence" value="ECO:0007669"/>
    <property type="project" value="UniProtKB-SubCell"/>
</dbReference>
<keyword evidence="15 22" id="KW-0472">Membrane</keyword>
<keyword evidence="11 22" id="KW-1133">Transmembrane helix</keyword>
<evidence type="ECO:0000256" key="11">
    <source>
        <dbReference type="ARBA" id="ARBA00022989"/>
    </source>
</evidence>
<dbReference type="SUPFAM" id="SSF50978">
    <property type="entry name" value="WD40 repeat-like"/>
    <property type="match status" value="1"/>
</dbReference>
<evidence type="ECO:0000256" key="2">
    <source>
        <dbReference type="ARBA" id="ARBA00004557"/>
    </source>
</evidence>
<comment type="subcellular location">
    <subcellularLocation>
        <location evidence="2">Cytoplasmic vesicle</location>
        <location evidence="2">COPII-coated vesicle membrane</location>
        <topology evidence="2">Multi-pass membrane protein</topology>
    </subcellularLocation>
    <subcellularLocation>
        <location evidence="1">Endoplasmic reticulum membrane</location>
        <topology evidence="1">Multi-pass membrane protein</topology>
    </subcellularLocation>
    <subcellularLocation>
        <location evidence="3">Golgi apparatus membrane</location>
        <topology evidence="3">Multi-pass membrane protein</topology>
    </subcellularLocation>
</comment>
<evidence type="ECO:0000256" key="19">
    <source>
        <dbReference type="ARBA" id="ARBA00045958"/>
    </source>
</evidence>
<evidence type="ECO:0000256" key="13">
    <source>
        <dbReference type="ARBA" id="ARBA00023098"/>
    </source>
</evidence>
<feature type="region of interest" description="Disordered" evidence="21">
    <location>
        <begin position="806"/>
        <end position="825"/>
    </location>
</feature>
<dbReference type="SMART" id="SM00320">
    <property type="entry name" value="WD40"/>
    <property type="match status" value="2"/>
</dbReference>
<feature type="domain" description="SSD" evidence="23">
    <location>
        <begin position="424"/>
        <end position="590"/>
    </location>
</feature>
<keyword evidence="6" id="KW-0153">Cholesterol metabolism</keyword>
<feature type="region of interest" description="Disordered" evidence="21">
    <location>
        <begin position="1222"/>
        <end position="1259"/>
    </location>
</feature>
<evidence type="ECO:0000313" key="24">
    <source>
        <dbReference type="EMBL" id="OCF57936.1"/>
    </source>
</evidence>
<feature type="compositionally biased region" description="Polar residues" evidence="21">
    <location>
        <begin position="811"/>
        <end position="821"/>
    </location>
</feature>
<dbReference type="EMBL" id="KI669462">
    <property type="protein sequence ID" value="OCF57936.1"/>
    <property type="molecule type" value="Genomic_DNA"/>
</dbReference>
<dbReference type="Proteomes" id="UP000092583">
    <property type="component" value="Unassembled WGS sequence"/>
</dbReference>
<feature type="region of interest" description="Disordered" evidence="21">
    <location>
        <begin position="1"/>
        <end position="69"/>
    </location>
</feature>
<dbReference type="InterPro" id="IPR036322">
    <property type="entry name" value="WD40_repeat_dom_sf"/>
</dbReference>
<reference evidence="24 25" key="1">
    <citation type="submission" date="2013-07" db="EMBL/GenBank/DDBJ databases">
        <title>The Genome Sequence of Kwoniella mangroviensis CBS10435.</title>
        <authorList>
            <consortium name="The Broad Institute Genome Sequencing Platform"/>
            <person name="Cuomo C."/>
            <person name="Litvintseva A."/>
            <person name="Chen Y."/>
            <person name="Heitman J."/>
            <person name="Sun S."/>
            <person name="Springer D."/>
            <person name="Dromer F."/>
            <person name="Young S.K."/>
            <person name="Zeng Q."/>
            <person name="Gargeya S."/>
            <person name="Fitzgerald M."/>
            <person name="Abouelleil A."/>
            <person name="Alvarado L."/>
            <person name="Berlin A.M."/>
            <person name="Chapman S.B."/>
            <person name="Dewar J."/>
            <person name="Goldberg J."/>
            <person name="Griggs A."/>
            <person name="Gujja S."/>
            <person name="Hansen M."/>
            <person name="Howarth C."/>
            <person name="Imamovic A."/>
            <person name="Larimer J."/>
            <person name="McCowan C."/>
            <person name="Murphy C."/>
            <person name="Pearson M."/>
            <person name="Priest M."/>
            <person name="Roberts A."/>
            <person name="Saif S."/>
            <person name="Shea T."/>
            <person name="Sykes S."/>
            <person name="Wortman J."/>
            <person name="Nusbaum C."/>
            <person name="Birren B."/>
        </authorList>
    </citation>
    <scope>NUCLEOTIDE SEQUENCE [LARGE SCALE GENOMIC DNA]</scope>
    <source>
        <strain evidence="24 25">CBS 10435</strain>
    </source>
</reference>
<feature type="compositionally biased region" description="Polar residues" evidence="21">
    <location>
        <begin position="1482"/>
        <end position="1498"/>
    </location>
</feature>
<evidence type="ECO:0000256" key="6">
    <source>
        <dbReference type="ARBA" id="ARBA00022548"/>
    </source>
</evidence>
<evidence type="ECO:0000313" key="25">
    <source>
        <dbReference type="Proteomes" id="UP000092583"/>
    </source>
</evidence>
<name>A0A1B9IQV5_9TREE</name>
<evidence type="ECO:0000256" key="8">
    <source>
        <dbReference type="ARBA" id="ARBA00022692"/>
    </source>
</evidence>
<dbReference type="GO" id="GO:0005789">
    <property type="term" value="C:endoplasmic reticulum membrane"/>
    <property type="evidence" value="ECO:0007669"/>
    <property type="project" value="UniProtKB-SubCell"/>
</dbReference>
<dbReference type="GO" id="GO:0032936">
    <property type="term" value="C:SREBP-SCAP complex"/>
    <property type="evidence" value="ECO:0007669"/>
    <property type="project" value="TreeGrafter"/>
</dbReference>
<feature type="transmembrane region" description="Helical" evidence="22">
    <location>
        <begin position="567"/>
        <end position="588"/>
    </location>
</feature>
<feature type="compositionally biased region" description="Polar residues" evidence="21">
    <location>
        <begin position="44"/>
        <end position="54"/>
    </location>
</feature>
<feature type="repeat" description="WD" evidence="20">
    <location>
        <begin position="838"/>
        <end position="869"/>
    </location>
</feature>
<comment type="function">
    <text evidence="19">Escort protein required for cholesterol as well as lipid homeostasis. Regulates export of the SCAP-SREBP complex from the endoplasmic reticulum to the Golgi upon low cholesterol, thereby regulating the processing of sterol regulatory element-binding proteins (SREBPs) SREBF1/SREBP1 and SREBF2/SREBP2. At high sterol concentrations, formation of a ternary complex with INSIG (INSIG1 or INSIG2) leads to mask the ER export signal in SCAP, promoting retention of the complex in the endoplasmic reticulum. Low sterol concentrations trigger release of INSIG, a conformational change in the SSD domain of SCAP, unmasking of the ER export signal, promoting recruitment into COPII-coated vesicles and transport of the SCAP-SREBP to the Golgi: in the Golgi, SREBPs are then processed, releasing the transcription factor fragment of SREBPs from the membrane, its import into the nucleus and up-regulation of LDLR, INSIG1 and the mevalonate pathway. Binds cholesterol via its SSD domain.</text>
</comment>
<protein>
    <recommendedName>
        <fullName evidence="5">Sterol regulatory element-binding protein cleavage-activating protein</fullName>
    </recommendedName>
</protein>
<feature type="region of interest" description="Disordered" evidence="21">
    <location>
        <begin position="126"/>
        <end position="150"/>
    </location>
</feature>
<reference evidence="25" key="2">
    <citation type="submission" date="2013-12" db="EMBL/GenBank/DDBJ databases">
        <title>Evolution of pathogenesis and genome organization in the Tremellales.</title>
        <authorList>
            <person name="Cuomo C."/>
            <person name="Litvintseva A."/>
            <person name="Heitman J."/>
            <person name="Chen Y."/>
            <person name="Sun S."/>
            <person name="Springer D."/>
            <person name="Dromer F."/>
            <person name="Young S."/>
            <person name="Zeng Q."/>
            <person name="Chapman S."/>
            <person name="Gujja S."/>
            <person name="Saif S."/>
            <person name="Birren B."/>
        </authorList>
    </citation>
    <scope>NUCLEOTIDE SEQUENCE [LARGE SCALE GENOMIC DNA]</scope>
    <source>
        <strain evidence="25">CBS 10435</strain>
    </source>
</reference>
<evidence type="ECO:0000256" key="14">
    <source>
        <dbReference type="ARBA" id="ARBA00023121"/>
    </source>
</evidence>
<keyword evidence="25" id="KW-1185">Reference proteome</keyword>
<keyword evidence="17" id="KW-0325">Glycoprotein</keyword>
<dbReference type="STRING" id="1331196.A0A1B9IQV5"/>
<evidence type="ECO:0000256" key="21">
    <source>
        <dbReference type="SAM" id="MobiDB-lite"/>
    </source>
</evidence>
<feature type="compositionally biased region" description="Polar residues" evidence="21">
    <location>
        <begin position="15"/>
        <end position="30"/>
    </location>
</feature>
<feature type="transmembrane region" description="Helical" evidence="22">
    <location>
        <begin position="528"/>
        <end position="555"/>
    </location>
</feature>
<accession>A0A1B9IQV5</accession>
<dbReference type="InterPro" id="IPR030225">
    <property type="entry name" value="SCAP"/>
</dbReference>
<keyword evidence="9" id="KW-0677">Repeat</keyword>
<feature type="transmembrane region" description="Helical" evidence="22">
    <location>
        <begin position="764"/>
        <end position="790"/>
    </location>
</feature>
<keyword evidence="16" id="KW-1207">Sterol metabolism</keyword>
<evidence type="ECO:0000256" key="10">
    <source>
        <dbReference type="ARBA" id="ARBA00022824"/>
    </source>
</evidence>
<keyword evidence="8 22" id="KW-0812">Transmembrane</keyword>
<evidence type="ECO:0000256" key="9">
    <source>
        <dbReference type="ARBA" id="ARBA00022737"/>
    </source>
</evidence>
<keyword evidence="12" id="KW-0333">Golgi apparatus</keyword>
<gene>
    <name evidence="24" type="ORF">L486_03959</name>
</gene>
<dbReference type="GO" id="GO:0000139">
    <property type="term" value="C:Golgi membrane"/>
    <property type="evidence" value="ECO:0007669"/>
    <property type="project" value="UniProtKB-SubCell"/>
</dbReference>
<comment type="similarity">
    <text evidence="4">Belongs to the WD repeat SCAP family.</text>
</comment>
<evidence type="ECO:0000256" key="4">
    <source>
        <dbReference type="ARBA" id="ARBA00007410"/>
    </source>
</evidence>
<feature type="compositionally biased region" description="Low complexity" evidence="21">
    <location>
        <begin position="1508"/>
        <end position="1527"/>
    </location>
</feature>
<organism evidence="24 25">
    <name type="scientific">Kwoniella mangroviensis CBS 10435</name>
    <dbReference type="NCBI Taxonomy" id="1331196"/>
    <lineage>
        <taxon>Eukaryota</taxon>
        <taxon>Fungi</taxon>
        <taxon>Dikarya</taxon>
        <taxon>Basidiomycota</taxon>
        <taxon>Agaricomycotina</taxon>
        <taxon>Tremellomycetes</taxon>
        <taxon>Tremellales</taxon>
        <taxon>Cryptococcaceae</taxon>
        <taxon>Kwoniella</taxon>
    </lineage>
</organism>
<dbReference type="InterPro" id="IPR053958">
    <property type="entry name" value="HMGCR/SNAP/NPC1-like_SSD"/>
</dbReference>
<feature type="region of interest" description="Disordered" evidence="21">
    <location>
        <begin position="1160"/>
        <end position="1181"/>
    </location>
</feature>
<keyword evidence="13" id="KW-0443">Lipid metabolism</keyword>
<evidence type="ECO:0000256" key="18">
    <source>
        <dbReference type="ARBA" id="ARBA00023221"/>
    </source>
</evidence>
<dbReference type="GO" id="GO:0045540">
    <property type="term" value="P:regulation of cholesterol biosynthetic process"/>
    <property type="evidence" value="ECO:0007669"/>
    <property type="project" value="TreeGrafter"/>
</dbReference>
<dbReference type="Gene3D" id="2.130.10.10">
    <property type="entry name" value="YVTN repeat-like/Quinoprotein amine dehydrogenase"/>
    <property type="match status" value="1"/>
</dbReference>